<feature type="domain" description="STICHEL DnaA-N-like alpha-beta" evidence="9">
    <location>
        <begin position="556"/>
        <end position="637"/>
    </location>
</feature>
<dbReference type="GO" id="GO:0005524">
    <property type="term" value="F:ATP binding"/>
    <property type="evidence" value="ECO:0007669"/>
    <property type="project" value="UniProtKB-KW"/>
</dbReference>
<dbReference type="Pfam" id="PF13177">
    <property type="entry name" value="DNA_pol3_delta2"/>
    <property type="match status" value="1"/>
</dbReference>
<accession>A0A7J7M3F3</accession>
<feature type="domain" description="DNA polymerase III gamma subunit" evidence="7">
    <location>
        <begin position="341"/>
        <end position="453"/>
    </location>
</feature>
<dbReference type="GO" id="GO:0006261">
    <property type="term" value="P:DNA-templated DNA replication"/>
    <property type="evidence" value="ECO:0007669"/>
    <property type="project" value="TreeGrafter"/>
</dbReference>
<dbReference type="InterPro" id="IPR012763">
    <property type="entry name" value="DNA_pol_III_sug/sutau_N"/>
</dbReference>
<dbReference type="AlphaFoldDB" id="A0A7J7M3F3"/>
<evidence type="ECO:0000256" key="6">
    <source>
        <dbReference type="SAM" id="MobiDB-lite"/>
    </source>
</evidence>
<evidence type="ECO:0000256" key="4">
    <source>
        <dbReference type="ARBA" id="ARBA00022833"/>
    </source>
</evidence>
<keyword evidence="5" id="KW-0067">ATP-binding</keyword>
<dbReference type="GO" id="GO:0003887">
    <property type="term" value="F:DNA-directed DNA polymerase activity"/>
    <property type="evidence" value="ECO:0007669"/>
    <property type="project" value="InterPro"/>
</dbReference>
<keyword evidence="3" id="KW-0547">Nucleotide-binding</keyword>
<evidence type="ECO:0000256" key="1">
    <source>
        <dbReference type="ARBA" id="ARBA00006360"/>
    </source>
</evidence>
<dbReference type="GO" id="GO:0005663">
    <property type="term" value="C:DNA replication factor C complex"/>
    <property type="evidence" value="ECO:0007669"/>
    <property type="project" value="TreeGrafter"/>
</dbReference>
<dbReference type="Gene3D" id="1.10.8.60">
    <property type="match status" value="1"/>
</dbReference>
<feature type="region of interest" description="Disordered" evidence="6">
    <location>
        <begin position="643"/>
        <end position="713"/>
    </location>
</feature>
<dbReference type="GO" id="GO:0009360">
    <property type="term" value="C:DNA polymerase III complex"/>
    <property type="evidence" value="ECO:0007669"/>
    <property type="project" value="InterPro"/>
</dbReference>
<dbReference type="CDD" id="cd18137">
    <property type="entry name" value="HLD_clamp_pol_III_gamma_tau"/>
    <property type="match status" value="1"/>
</dbReference>
<dbReference type="Proteomes" id="UP000541444">
    <property type="component" value="Unassembled WGS sequence"/>
</dbReference>
<evidence type="ECO:0000256" key="3">
    <source>
        <dbReference type="ARBA" id="ARBA00022741"/>
    </source>
</evidence>
<evidence type="ECO:0000259" key="8">
    <source>
        <dbReference type="Pfam" id="PF22608"/>
    </source>
</evidence>
<dbReference type="SUPFAM" id="SSF52540">
    <property type="entry name" value="P-loop containing nucleoside triphosphate hydrolases"/>
    <property type="match status" value="1"/>
</dbReference>
<dbReference type="InterPro" id="IPR027417">
    <property type="entry name" value="P-loop_NTPase"/>
</dbReference>
<proteinExistence type="inferred from homology"/>
<name>A0A7J7M3F3_9MAGN</name>
<dbReference type="EMBL" id="JACGCM010001796">
    <property type="protein sequence ID" value="KAF6149387.1"/>
    <property type="molecule type" value="Genomic_DNA"/>
</dbReference>
<dbReference type="OrthoDB" id="1906110at2759"/>
<dbReference type="GO" id="GO:0003689">
    <property type="term" value="F:DNA clamp loader activity"/>
    <property type="evidence" value="ECO:0007669"/>
    <property type="project" value="TreeGrafter"/>
</dbReference>
<dbReference type="Pfam" id="PF22608">
    <property type="entry name" value="DNAX_ATPase_lid"/>
    <property type="match status" value="1"/>
</dbReference>
<keyword evidence="2" id="KW-0479">Metal-binding</keyword>
<dbReference type="Gene3D" id="1.20.272.10">
    <property type="match status" value="1"/>
</dbReference>
<comment type="similarity">
    <text evidence="1">Belongs to the DnaX/STICHEL family.</text>
</comment>
<keyword evidence="4" id="KW-0862">Zinc</keyword>
<evidence type="ECO:0000313" key="11">
    <source>
        <dbReference type="Proteomes" id="UP000541444"/>
    </source>
</evidence>
<dbReference type="Gene3D" id="3.40.50.300">
    <property type="entry name" value="P-loop containing nucleotide triphosphate hydrolases"/>
    <property type="match status" value="1"/>
</dbReference>
<dbReference type="Pfam" id="PF12169">
    <property type="entry name" value="DNA_pol3_gamma3"/>
    <property type="match status" value="1"/>
</dbReference>
<comment type="caution">
    <text evidence="10">The sequence shown here is derived from an EMBL/GenBank/DDBJ whole genome shotgun (WGS) entry which is preliminary data.</text>
</comment>
<evidence type="ECO:0008006" key="12">
    <source>
        <dbReference type="Google" id="ProtNLM"/>
    </source>
</evidence>
<dbReference type="GO" id="GO:0006281">
    <property type="term" value="P:DNA repair"/>
    <property type="evidence" value="ECO:0007669"/>
    <property type="project" value="TreeGrafter"/>
</dbReference>
<feature type="region of interest" description="Disordered" evidence="6">
    <location>
        <begin position="758"/>
        <end position="791"/>
    </location>
</feature>
<dbReference type="InterPro" id="IPR045085">
    <property type="entry name" value="HLD_clamp_pol_III_gamma_tau"/>
</dbReference>
<feature type="domain" description="DNA polymerase III subunit gamma/tau helical lid" evidence="8">
    <location>
        <begin position="292"/>
        <end position="332"/>
    </location>
</feature>
<organism evidence="10 11">
    <name type="scientific">Kingdonia uniflora</name>
    <dbReference type="NCBI Taxonomy" id="39325"/>
    <lineage>
        <taxon>Eukaryota</taxon>
        <taxon>Viridiplantae</taxon>
        <taxon>Streptophyta</taxon>
        <taxon>Embryophyta</taxon>
        <taxon>Tracheophyta</taxon>
        <taxon>Spermatophyta</taxon>
        <taxon>Magnoliopsida</taxon>
        <taxon>Ranunculales</taxon>
        <taxon>Circaeasteraceae</taxon>
        <taxon>Kingdonia</taxon>
    </lineage>
</organism>
<reference evidence="10 11" key="1">
    <citation type="journal article" date="2020" name="IScience">
        <title>Genome Sequencing of the Endangered Kingdonia uniflora (Circaeasteraceae, Ranunculales) Reveals Potential Mechanisms of Evolutionary Specialization.</title>
        <authorList>
            <person name="Sun Y."/>
            <person name="Deng T."/>
            <person name="Zhang A."/>
            <person name="Moore M.J."/>
            <person name="Landis J.B."/>
            <person name="Lin N."/>
            <person name="Zhang H."/>
            <person name="Zhang X."/>
            <person name="Huang J."/>
            <person name="Zhang X."/>
            <person name="Sun H."/>
            <person name="Wang H."/>
        </authorList>
    </citation>
    <scope>NUCLEOTIDE SEQUENCE [LARGE SCALE GENOMIC DNA]</scope>
    <source>
        <strain evidence="10">TB1705</strain>
        <tissue evidence="10">Leaf</tissue>
    </source>
</reference>
<dbReference type="InterPro" id="IPR022754">
    <property type="entry name" value="DNA_pol_III_gamma-3"/>
</dbReference>
<evidence type="ECO:0000256" key="2">
    <source>
        <dbReference type="ARBA" id="ARBA00022723"/>
    </source>
</evidence>
<feature type="compositionally biased region" description="Basic and acidic residues" evidence="6">
    <location>
        <begin position="655"/>
        <end position="664"/>
    </location>
</feature>
<evidence type="ECO:0000313" key="10">
    <source>
        <dbReference type="EMBL" id="KAF6149387.1"/>
    </source>
</evidence>
<dbReference type="NCBIfam" id="TIGR02397">
    <property type="entry name" value="dnaX_nterm"/>
    <property type="match status" value="1"/>
</dbReference>
<dbReference type="Pfam" id="PF23007">
    <property type="entry name" value="DnaA_N-like_STI"/>
    <property type="match status" value="1"/>
</dbReference>
<dbReference type="InterPro" id="IPR050238">
    <property type="entry name" value="DNA_Rep/Repair_Clamp_Loader"/>
</dbReference>
<evidence type="ECO:0000256" key="5">
    <source>
        <dbReference type="ARBA" id="ARBA00022840"/>
    </source>
</evidence>
<dbReference type="PANTHER" id="PTHR11669">
    <property type="entry name" value="REPLICATION FACTOR C / DNA POLYMERASE III GAMMA-TAU SUBUNIT"/>
    <property type="match status" value="1"/>
</dbReference>
<protein>
    <recommendedName>
        <fullName evidence="12">DNA polymerase III gamma subunit domain-containing protein</fullName>
    </recommendedName>
</protein>
<feature type="compositionally biased region" description="Polar residues" evidence="6">
    <location>
        <begin position="689"/>
        <end position="713"/>
    </location>
</feature>
<evidence type="ECO:0000259" key="7">
    <source>
        <dbReference type="Pfam" id="PF12169"/>
    </source>
</evidence>
<dbReference type="GO" id="GO:0046872">
    <property type="term" value="F:metal ion binding"/>
    <property type="evidence" value="ECO:0007669"/>
    <property type="project" value="UniProtKB-KW"/>
</dbReference>
<dbReference type="InterPro" id="IPR054506">
    <property type="entry name" value="DnaA_N-like_STI"/>
</dbReference>
<keyword evidence="11" id="KW-1185">Reference proteome</keyword>
<dbReference type="PANTHER" id="PTHR11669:SF51">
    <property type="entry name" value="AAA+ ATPASE DOMAIN-CONTAINING PROTEIN"/>
    <property type="match status" value="1"/>
</dbReference>
<sequence length="791" mass="88064">MATNNNEINEKEGVRTIMKKNMHRSSNSLGGCSENPKHLYQRSSSLSLSAEFEQSFDQNSISLQEKSPSVRRRKGIRTRKVFTFTGRKTITGSTKKAGSKAKLPFQQDSPVNCLKTSLSSKYQPKLFQDISGHEIIIKALSNAVQKEKIAPLYLFHGPSGTGKTSTARIFAMALNCESTSRSKPCWSCRGCSRTLYIMDLCSGSRIAGFERIKTLLQSTTFTKIVSGFKVFIVEECHLLTAEAWEDILNIVERNYGSNMVFVMITEDVNMVPKAISSRCHKFCFPKLKDADIMSKLAIMVAQENIHLESDALKLIISKAEGSMREAENILDQLGLLGSRITSSIVQQIVGLVPHSKLLDLLRTAITSDTIKTVRTTRELIASGVQPQSLVSQLASLVTEILSGAADATSSSAGSSKDMRLLRNGSQLTISQSEKLSHALKVLVETEKQLSSTNDQTTWVIAAILQIASEQFCRTSTGIVLPRDILMPSDDKLDSESRQIQHVNRNKLSDLLHHSKSRKYKFPTNIISEEADISKNDPGTSIRSKSKKIERETNMVNQVSEMEEVWKNLLARIQSKDVKEFLRRQGKLASLTISSVNAIVHLIFKRQEDKLAAQMSEETIGKALKVAFGCPVTVNISLEPKDLETIERSSSSSTTGKEKSCDHFRQQQRASLPEYKSPRTPNVRGRSVRRSISQKSCSIPESNFPSQENGSLSMNKQIPRDKTYIARSTKPKHKWLSLSTIQQGDASVEPYSQDLLFENANTEKGGKKKPKLQKSISKANERQFCQDIATPM</sequence>
<dbReference type="CDD" id="cd00009">
    <property type="entry name" value="AAA"/>
    <property type="match status" value="1"/>
</dbReference>
<gene>
    <name evidence="10" type="ORF">GIB67_016925</name>
</gene>
<evidence type="ECO:0000259" key="9">
    <source>
        <dbReference type="Pfam" id="PF23007"/>
    </source>
</evidence>